<dbReference type="InterPro" id="IPR052702">
    <property type="entry name" value="MscS-like_channel"/>
</dbReference>
<proteinExistence type="inferred from homology"/>
<keyword evidence="4 7" id="KW-0812">Transmembrane</keyword>
<dbReference type="STRING" id="869211.Spith_0884"/>
<dbReference type="Proteomes" id="UP000007254">
    <property type="component" value="Chromosome"/>
</dbReference>
<gene>
    <name evidence="11" type="ordered locus">Spith_0884</name>
</gene>
<dbReference type="InterPro" id="IPR023408">
    <property type="entry name" value="MscS_beta-dom_sf"/>
</dbReference>
<dbReference type="Gene3D" id="3.30.70.100">
    <property type="match status" value="1"/>
</dbReference>
<dbReference type="InterPro" id="IPR006685">
    <property type="entry name" value="MscS_channel_2nd"/>
</dbReference>
<reference evidence="11 12" key="1">
    <citation type="submission" date="2011-06" db="EMBL/GenBank/DDBJ databases">
        <title>The complete genome of Spirochaeta thermophila DSM 6578.</title>
        <authorList>
            <consortium name="US DOE Joint Genome Institute (JGI-PGF)"/>
            <person name="Lucas S."/>
            <person name="Lapidus A."/>
            <person name="Bruce D."/>
            <person name="Goodwin L."/>
            <person name="Pitluck S."/>
            <person name="Peters L."/>
            <person name="Kyrpides N."/>
            <person name="Mavromatis K."/>
            <person name="Ivanova N."/>
            <person name="Mikailova N."/>
            <person name="Pagani I."/>
            <person name="Chertkov O."/>
            <person name="Detter J.C."/>
            <person name="Tapia R."/>
            <person name="Han C."/>
            <person name="Land M."/>
            <person name="Hauser L."/>
            <person name="Markowitz V."/>
            <person name="Cheng J.-F."/>
            <person name="Hugenholtz P."/>
            <person name="Woyke T."/>
            <person name="Wu D."/>
            <person name="Spring S."/>
            <person name="Merkhoffer B."/>
            <person name="Schneider S."/>
            <person name="Klenk H.-P."/>
            <person name="Eisen J.A."/>
        </authorList>
    </citation>
    <scope>NUCLEOTIDE SEQUENCE [LARGE SCALE GENOMIC DNA]</scope>
    <source>
        <strain evidence="12">ATCC 700085 / DSM 6578 / Z-1203</strain>
    </source>
</reference>
<keyword evidence="5 7" id="KW-1133">Transmembrane helix</keyword>
<dbReference type="GO" id="GO:0008381">
    <property type="term" value="F:mechanosensitive monoatomic ion channel activity"/>
    <property type="evidence" value="ECO:0007669"/>
    <property type="project" value="UniProtKB-ARBA"/>
</dbReference>
<feature type="domain" description="Mechanosensitive ion channel MscS" evidence="8">
    <location>
        <begin position="210"/>
        <end position="276"/>
    </location>
</feature>
<evidence type="ECO:0000259" key="9">
    <source>
        <dbReference type="Pfam" id="PF21082"/>
    </source>
</evidence>
<dbReference type="KEGG" id="stq:Spith_0884"/>
<evidence type="ECO:0000256" key="3">
    <source>
        <dbReference type="ARBA" id="ARBA00022475"/>
    </source>
</evidence>
<dbReference type="Pfam" id="PF00924">
    <property type="entry name" value="MS_channel_2nd"/>
    <property type="match status" value="1"/>
</dbReference>
<feature type="transmembrane region" description="Helical" evidence="7">
    <location>
        <begin position="77"/>
        <end position="98"/>
    </location>
</feature>
<dbReference type="Pfam" id="PF21088">
    <property type="entry name" value="MS_channel_1st"/>
    <property type="match status" value="1"/>
</dbReference>
<comment type="subcellular location">
    <subcellularLocation>
        <location evidence="1">Cell membrane</location>
        <topology evidence="1">Multi-pass membrane protein</topology>
    </subcellularLocation>
</comment>
<dbReference type="GO" id="GO:0005886">
    <property type="term" value="C:plasma membrane"/>
    <property type="evidence" value="ECO:0007669"/>
    <property type="project" value="UniProtKB-SubCell"/>
</dbReference>
<feature type="transmembrane region" description="Helical" evidence="7">
    <location>
        <begin position="163"/>
        <end position="187"/>
    </location>
</feature>
<accession>G0GBT0</accession>
<dbReference type="PANTHER" id="PTHR30347:SF1">
    <property type="entry name" value="MECHANOSENSITIVE CHANNEL MSCK"/>
    <property type="match status" value="1"/>
</dbReference>
<dbReference type="OrthoDB" id="9809206at2"/>
<dbReference type="SUPFAM" id="SSF50182">
    <property type="entry name" value="Sm-like ribonucleoproteins"/>
    <property type="match status" value="1"/>
</dbReference>
<dbReference type="HOGENOM" id="CLU_037945_4_2_12"/>
<organism evidence="11 12">
    <name type="scientific">Winmispira thermophila (strain ATCC 700085 / DSM 6578 / Z-1203)</name>
    <name type="common">Spirochaeta thermophila</name>
    <dbReference type="NCBI Taxonomy" id="869211"/>
    <lineage>
        <taxon>Bacteria</taxon>
        <taxon>Pseudomonadati</taxon>
        <taxon>Spirochaetota</taxon>
        <taxon>Spirochaetia</taxon>
        <taxon>Winmispirales</taxon>
        <taxon>Winmispiraceae</taxon>
        <taxon>Winmispira</taxon>
    </lineage>
</organism>
<dbReference type="AlphaFoldDB" id="G0GBT0"/>
<evidence type="ECO:0000313" key="12">
    <source>
        <dbReference type="Proteomes" id="UP000007254"/>
    </source>
</evidence>
<dbReference type="Gene3D" id="1.10.287.1260">
    <property type="match status" value="1"/>
</dbReference>
<dbReference type="SUPFAM" id="SSF82689">
    <property type="entry name" value="Mechanosensitive channel protein MscS (YggB), C-terminal domain"/>
    <property type="match status" value="1"/>
</dbReference>
<feature type="transmembrane region" description="Helical" evidence="7">
    <location>
        <begin position="193"/>
        <end position="221"/>
    </location>
</feature>
<dbReference type="PANTHER" id="PTHR30347">
    <property type="entry name" value="POTASSIUM CHANNEL RELATED"/>
    <property type="match status" value="1"/>
</dbReference>
<evidence type="ECO:0000313" key="11">
    <source>
        <dbReference type="EMBL" id="AEJ61158.1"/>
    </source>
</evidence>
<dbReference type="InterPro" id="IPR049142">
    <property type="entry name" value="MS_channel_1st"/>
</dbReference>
<sequence length="387" mass="44037">MDEMWKALITFLSKPLSIGGLDFPFTVGDVILSFLIPLVGAVLLYRVLSFVFARLLQRSSFKEETKRRILRWTRRSLRVVFGLLAFFLIFGLFGTRLGEYLGKIYAVLNEPLYSTGDTRISLITLILLIPVFYAATVSGNLMRRMLEHSILQRVKGMDPSRRFTLVNLARYLTIVFVSLVGLSFIGINLSSLMVLLGVLGLGIGFGLQSVVANFFAGLIIISTRPIKEGDRILFGDIEGTVHEIRMLTTVVNTLFNESIILPNSKIVQEAVYNFSHYDRRVVLRNPVQVSYKSDVRLVEKVLLEVGERCPYRVKNRPPVVYLNSFDDSGITFTLYTWISNVDEKYPARSWINFAIWEAFKANGIEIPYPQRDVYIHKLPGKIEGMEE</sequence>
<protein>
    <submittedName>
        <fullName evidence="11">MscS Mechanosensitive ion channel</fullName>
    </submittedName>
</protein>
<feature type="domain" description="Mechanosensitive ion channel MscS C-terminal" evidence="9">
    <location>
        <begin position="287"/>
        <end position="366"/>
    </location>
</feature>
<dbReference type="InterPro" id="IPR049278">
    <property type="entry name" value="MS_channel_C"/>
</dbReference>
<dbReference type="InterPro" id="IPR010920">
    <property type="entry name" value="LSM_dom_sf"/>
</dbReference>
<evidence type="ECO:0000256" key="4">
    <source>
        <dbReference type="ARBA" id="ARBA00022692"/>
    </source>
</evidence>
<keyword evidence="6 7" id="KW-0472">Membrane</keyword>
<dbReference type="SUPFAM" id="SSF82861">
    <property type="entry name" value="Mechanosensitive channel protein MscS (YggB), transmembrane region"/>
    <property type="match status" value="1"/>
</dbReference>
<evidence type="ECO:0000256" key="1">
    <source>
        <dbReference type="ARBA" id="ARBA00004651"/>
    </source>
</evidence>
<comment type="similarity">
    <text evidence="2">Belongs to the MscS (TC 1.A.23) family.</text>
</comment>
<dbReference type="EMBL" id="CP002903">
    <property type="protein sequence ID" value="AEJ61158.1"/>
    <property type="molecule type" value="Genomic_DNA"/>
</dbReference>
<evidence type="ECO:0000256" key="7">
    <source>
        <dbReference type="SAM" id="Phobius"/>
    </source>
</evidence>
<dbReference type="InterPro" id="IPR011014">
    <property type="entry name" value="MscS_channel_TM-2"/>
</dbReference>
<evidence type="ECO:0000259" key="8">
    <source>
        <dbReference type="Pfam" id="PF00924"/>
    </source>
</evidence>
<evidence type="ECO:0000259" key="10">
    <source>
        <dbReference type="Pfam" id="PF21088"/>
    </source>
</evidence>
<evidence type="ECO:0000256" key="2">
    <source>
        <dbReference type="ARBA" id="ARBA00008017"/>
    </source>
</evidence>
<keyword evidence="3" id="KW-1003">Cell membrane</keyword>
<keyword evidence="12" id="KW-1185">Reference proteome</keyword>
<dbReference type="Pfam" id="PF21082">
    <property type="entry name" value="MS_channel_3rd"/>
    <property type="match status" value="1"/>
</dbReference>
<dbReference type="InterPro" id="IPR011066">
    <property type="entry name" value="MscS_channel_C_sf"/>
</dbReference>
<feature type="transmembrane region" description="Helical" evidence="7">
    <location>
        <begin position="30"/>
        <end position="56"/>
    </location>
</feature>
<dbReference type="Gene3D" id="2.30.30.60">
    <property type="match status" value="1"/>
</dbReference>
<name>G0GBT0_WINT7</name>
<feature type="domain" description="Mechanosensitive ion channel transmembrane helices 2/3" evidence="10">
    <location>
        <begin position="167"/>
        <end position="208"/>
    </location>
</feature>
<dbReference type="RefSeq" id="WP_014624532.1">
    <property type="nucleotide sequence ID" value="NC_017583.1"/>
</dbReference>
<evidence type="ECO:0000256" key="6">
    <source>
        <dbReference type="ARBA" id="ARBA00023136"/>
    </source>
</evidence>
<evidence type="ECO:0000256" key="5">
    <source>
        <dbReference type="ARBA" id="ARBA00022989"/>
    </source>
</evidence>
<feature type="transmembrane region" description="Helical" evidence="7">
    <location>
        <begin position="118"/>
        <end position="142"/>
    </location>
</feature>